<dbReference type="AlphaFoldDB" id="A0A6G9YQK5"/>
<dbReference type="Proteomes" id="UP000503540">
    <property type="component" value="Chromosome"/>
</dbReference>
<evidence type="ECO:0000313" key="2">
    <source>
        <dbReference type="Proteomes" id="UP000503540"/>
    </source>
</evidence>
<dbReference type="EMBL" id="CP046172">
    <property type="protein sequence ID" value="QIS15377.1"/>
    <property type="molecule type" value="Genomic_DNA"/>
</dbReference>
<keyword evidence="2" id="KW-1185">Reference proteome</keyword>
<evidence type="ECO:0000313" key="1">
    <source>
        <dbReference type="EMBL" id="QIS15377.1"/>
    </source>
</evidence>
<dbReference type="KEGG" id="nah:F5544_37755"/>
<gene>
    <name evidence="1" type="ORF">F5544_37755</name>
</gene>
<organism evidence="1 2">
    <name type="scientific">Nocardia arthritidis</name>
    <dbReference type="NCBI Taxonomy" id="228602"/>
    <lineage>
        <taxon>Bacteria</taxon>
        <taxon>Bacillati</taxon>
        <taxon>Actinomycetota</taxon>
        <taxon>Actinomycetes</taxon>
        <taxon>Mycobacteriales</taxon>
        <taxon>Nocardiaceae</taxon>
        <taxon>Nocardia</taxon>
    </lineage>
</organism>
<dbReference type="RefSeq" id="WP_167477633.1">
    <property type="nucleotide sequence ID" value="NZ_CP046172.1"/>
</dbReference>
<sequence length="69" mass="7288">MTLLLIVGAAVIVGGVLAIITGAFVRARSERQYLRVADIQARLAVEHAAADERAERLAESADLADETVA</sequence>
<name>A0A6G9YQK5_9NOCA</name>
<proteinExistence type="predicted"/>
<protein>
    <submittedName>
        <fullName evidence="1">Uncharacterized protein</fullName>
    </submittedName>
</protein>
<reference evidence="1 2" key="1">
    <citation type="journal article" date="2019" name="ACS Chem. Biol.">
        <title>Identification and Mobilization of a Cryptic Antibiotic Biosynthesis Gene Locus from a Human-Pathogenic Nocardia Isolate.</title>
        <authorList>
            <person name="Herisse M."/>
            <person name="Ishida K."/>
            <person name="Porter J.L."/>
            <person name="Howden B."/>
            <person name="Hertweck C."/>
            <person name="Stinear T.P."/>
            <person name="Pidot S.J."/>
        </authorList>
    </citation>
    <scope>NUCLEOTIDE SEQUENCE [LARGE SCALE GENOMIC DNA]</scope>
    <source>
        <strain evidence="1 2">AUSMDU00012717</strain>
    </source>
</reference>
<accession>A0A6G9YQK5</accession>